<comment type="caution">
    <text evidence="5">The sequence shown here is derived from an EMBL/GenBank/DDBJ whole genome shotgun (WGS) entry which is preliminary data.</text>
</comment>
<dbReference type="RefSeq" id="WP_200392686.1">
    <property type="nucleotide sequence ID" value="NZ_JAENIO010000045.1"/>
</dbReference>
<reference evidence="5" key="1">
    <citation type="submission" date="2021-01" db="EMBL/GenBank/DDBJ databases">
        <title>Modified the classification status of verrucomicrobia.</title>
        <authorList>
            <person name="Feng X."/>
        </authorList>
    </citation>
    <scope>NUCLEOTIDE SEQUENCE</scope>
    <source>
        <strain evidence="5">KCTC 12986</strain>
    </source>
</reference>
<dbReference type="PANTHER" id="PTHR11365:SF23">
    <property type="entry name" value="HYPOTHETICAL 5-OXOPROLINASE (EUROFUNG)-RELATED"/>
    <property type="match status" value="1"/>
</dbReference>
<gene>
    <name evidence="5" type="ORF">JIN78_14375</name>
</gene>
<accession>A0A934RVK3</accession>
<evidence type="ECO:0000256" key="1">
    <source>
        <dbReference type="ARBA" id="ARBA00010403"/>
    </source>
</evidence>
<evidence type="ECO:0000313" key="6">
    <source>
        <dbReference type="Proteomes" id="UP000604083"/>
    </source>
</evidence>
<name>A0A934RVK3_9BACT</name>
<dbReference type="InterPro" id="IPR003692">
    <property type="entry name" value="Hydantoinase_B"/>
</dbReference>
<feature type="domain" description="Hydantoinase/oxoprolinase N-terminal" evidence="4">
    <location>
        <begin position="125"/>
        <end position="241"/>
    </location>
</feature>
<dbReference type="InterPro" id="IPR002821">
    <property type="entry name" value="Hydantoinase_A"/>
</dbReference>
<evidence type="ECO:0000259" key="3">
    <source>
        <dbReference type="Pfam" id="PF02538"/>
    </source>
</evidence>
<feature type="domain" description="Hydantoinase B/oxoprolinase" evidence="3">
    <location>
        <begin position="701"/>
        <end position="1201"/>
    </location>
</feature>
<dbReference type="Proteomes" id="UP000604083">
    <property type="component" value="Unassembled WGS sequence"/>
</dbReference>
<dbReference type="AlphaFoldDB" id="A0A934RVK3"/>
<dbReference type="GO" id="GO:0017168">
    <property type="term" value="F:5-oxoprolinase (ATP-hydrolyzing) activity"/>
    <property type="evidence" value="ECO:0007669"/>
    <property type="project" value="TreeGrafter"/>
</dbReference>
<evidence type="ECO:0000313" key="5">
    <source>
        <dbReference type="EMBL" id="MBK1835251.1"/>
    </source>
</evidence>
<dbReference type="InterPro" id="IPR008040">
    <property type="entry name" value="Hydant_A_N"/>
</dbReference>
<proteinExistence type="inferred from homology"/>
<evidence type="ECO:0000259" key="4">
    <source>
        <dbReference type="Pfam" id="PF05378"/>
    </source>
</evidence>
<dbReference type="Pfam" id="PF02538">
    <property type="entry name" value="Hydantoinase_B"/>
    <property type="match status" value="1"/>
</dbReference>
<dbReference type="Pfam" id="PF01968">
    <property type="entry name" value="Hydantoinase_A"/>
    <property type="match status" value="1"/>
</dbReference>
<dbReference type="Pfam" id="PF05378">
    <property type="entry name" value="Hydant_A_N"/>
    <property type="match status" value="1"/>
</dbReference>
<dbReference type="InterPro" id="IPR045079">
    <property type="entry name" value="Oxoprolinase-like"/>
</dbReference>
<dbReference type="PANTHER" id="PTHR11365">
    <property type="entry name" value="5-OXOPROLINASE RELATED"/>
    <property type="match status" value="1"/>
</dbReference>
<organism evidence="5 6">
    <name type="scientific">Roseibacillus ishigakijimensis</name>
    <dbReference type="NCBI Taxonomy" id="454146"/>
    <lineage>
        <taxon>Bacteria</taxon>
        <taxon>Pseudomonadati</taxon>
        <taxon>Verrucomicrobiota</taxon>
        <taxon>Verrucomicrobiia</taxon>
        <taxon>Verrucomicrobiales</taxon>
        <taxon>Verrucomicrobiaceae</taxon>
        <taxon>Roseibacillus</taxon>
    </lineage>
</organism>
<dbReference type="EMBL" id="JAENIO010000045">
    <property type="protein sequence ID" value="MBK1835251.1"/>
    <property type="molecule type" value="Genomic_DNA"/>
</dbReference>
<protein>
    <submittedName>
        <fullName evidence="5">Hydantoinase B/oxoprolinase family protein</fullName>
    </submittedName>
</protein>
<comment type="similarity">
    <text evidence="1">Belongs to the oxoprolinase family.</text>
</comment>
<sequence length="1207" mass="129390">MKKWLVRVDTGGTFTDGWAVSPGGEESRCKVLSSGCLRAKVLAVESGGLLRVKGLEDYPEDFFVGWSAGELQVRASRGGELTLAGSFFPQEEIVELSTGEEAPVLAARVLTRTPWGQRFPEMDFRVATTRGTNALLENKGTAPVLFITAGFRDLPEIRDQRRPDLFARAIVKKPSITRKIVEVDHRLAVDGEVLRPLEEEKLRAAAAVWRAQGEEVAVVAFLHADRHPEDERRAKEILLEEGFREVTTSAELGARLGFLPRMETALANGYLAPVMNSFKRRVSQAGETAFLTSAGGLQSGESYEPVDSLLSGPAGGLVGALAIARAAGFSEILTFDMGGTSTDVARLEGHIPLRYEQEIGPVKVRRPGVKMETVAAGGGSICRWHQGGLEVGPHSAGAEPGPACYGRGGPLTVTDVNFLLGYLDEERVEIPLSRAAARERLAELKAAMAAEGVDVPGDEELLRGLRAIAIERMAEAVRSISVGEGFEPGDYTLVAFGGAGPQHACELAESLGVSRVLIPADAGLLSAWGLHRSRREGVAERQVLQLFEEVAPEWSRLRREISKRALAQVPGSQLTRWLIEVRLAGQASAIELIFPGEEEPDLEQVAAEFATRYEQLFGYPLPAGLELEVVTVRVVASEAEANFPEEEFSPPREAGGLQRSNYCTILVGEGWTLRAGSAGSVLLEKEFPAQSQAREGVVGEELMRARLESIATSMGELLRRTALSTNVKERLDFSCALLDGRGRLLVNAPHVPVHLGALGVCVRAVSQGRDWLPGDVLVVNHPAFGGSHLPDVTVVSPVFGEAGRVIAFVANRAHHSEIGGRAPGSMPGDARHLVEEGVVIAPFLLQRAGEEHFDELEDLLCSAPFPSRAVEENLADLRAQAAANRAGVHALRALLAEYGEEPVVAGMEALYGRAARVMAEKLLPAGTWRACDELDDGTPLAVSLAAEAGHLTIDFSGTAARHPGNLNATAGVTRSAILYALRLWLDDDLPLNEGLLDAVEIQAQGTFLQPDFPADPARCPAVVGGNVETSQRVVELLLRALGVVAESQGTMNNFLFGNGKFGYYETIGGGAGALHGAAGASGVHVHMTNTAITDPEVLEYRFPVRLREFSLREDSGGTGRWRGGDGLVREVEFLEKMTVTLLTQHRKTGPRGFAGGGAGAVGRQRIWEGAAWRDLPATVTCEVAPGYRLRLETPGGGAWGSDARKTE</sequence>
<dbReference type="GO" id="GO:0005829">
    <property type="term" value="C:cytosol"/>
    <property type="evidence" value="ECO:0007669"/>
    <property type="project" value="TreeGrafter"/>
</dbReference>
<dbReference type="GO" id="GO:0006749">
    <property type="term" value="P:glutathione metabolic process"/>
    <property type="evidence" value="ECO:0007669"/>
    <property type="project" value="TreeGrafter"/>
</dbReference>
<feature type="domain" description="Hydantoinase A/oxoprolinase" evidence="2">
    <location>
        <begin position="261"/>
        <end position="530"/>
    </location>
</feature>
<evidence type="ECO:0000259" key="2">
    <source>
        <dbReference type="Pfam" id="PF01968"/>
    </source>
</evidence>
<keyword evidence="6" id="KW-1185">Reference proteome</keyword>